<feature type="domain" description="ELM2" evidence="5">
    <location>
        <begin position="139"/>
        <end position="241"/>
    </location>
</feature>
<dbReference type="GO" id="GO:0003714">
    <property type="term" value="F:transcription corepressor activity"/>
    <property type="evidence" value="ECO:0007669"/>
    <property type="project" value="TreeGrafter"/>
</dbReference>
<keyword evidence="1" id="KW-0805">Transcription regulation</keyword>
<dbReference type="AlphaFoldDB" id="E3N479"/>
<dbReference type="InterPro" id="IPR000949">
    <property type="entry name" value="ELM2_dom"/>
</dbReference>
<dbReference type="GO" id="GO:0005667">
    <property type="term" value="C:transcription regulator complex"/>
    <property type="evidence" value="ECO:0007669"/>
    <property type="project" value="TreeGrafter"/>
</dbReference>
<evidence type="ECO:0000256" key="2">
    <source>
        <dbReference type="ARBA" id="ARBA00023163"/>
    </source>
</evidence>
<proteinExistence type="predicted"/>
<keyword evidence="2" id="KW-0804">Transcription</keyword>
<organism evidence="7">
    <name type="scientific">Caenorhabditis remanei</name>
    <name type="common">Caenorhabditis vulgaris</name>
    <dbReference type="NCBI Taxonomy" id="31234"/>
    <lineage>
        <taxon>Eukaryota</taxon>
        <taxon>Metazoa</taxon>
        <taxon>Ecdysozoa</taxon>
        <taxon>Nematoda</taxon>
        <taxon>Chromadorea</taxon>
        <taxon>Rhabditida</taxon>
        <taxon>Rhabditina</taxon>
        <taxon>Rhabditomorpha</taxon>
        <taxon>Rhabditoidea</taxon>
        <taxon>Rhabditidae</taxon>
        <taxon>Peloderinae</taxon>
        <taxon>Caenorhabditis</taxon>
    </lineage>
</organism>
<dbReference type="GO" id="GO:0000118">
    <property type="term" value="C:histone deacetylase complex"/>
    <property type="evidence" value="ECO:0007669"/>
    <property type="project" value="TreeGrafter"/>
</dbReference>
<dbReference type="Proteomes" id="UP000008281">
    <property type="component" value="Unassembled WGS sequence"/>
</dbReference>
<protein>
    <recommendedName>
        <fullName evidence="5">ELM2 domain-containing protein</fullName>
    </recommendedName>
</protein>
<accession>E3N479</accession>
<evidence type="ECO:0000313" key="7">
    <source>
        <dbReference type="Proteomes" id="UP000008281"/>
    </source>
</evidence>
<evidence type="ECO:0000256" key="3">
    <source>
        <dbReference type="ARBA" id="ARBA00023242"/>
    </source>
</evidence>
<dbReference type="SMART" id="SM01189">
    <property type="entry name" value="ELM2"/>
    <property type="match status" value="1"/>
</dbReference>
<dbReference type="PANTHER" id="PTHR16089">
    <property type="entry name" value="REST COREPRESSOR COREST PROTEIN-RELATED"/>
    <property type="match status" value="1"/>
</dbReference>
<evidence type="ECO:0000256" key="4">
    <source>
        <dbReference type="SAM" id="MobiDB-lite"/>
    </source>
</evidence>
<dbReference type="OrthoDB" id="5910027at2759"/>
<keyword evidence="7" id="KW-1185">Reference proteome</keyword>
<dbReference type="Pfam" id="PF01448">
    <property type="entry name" value="ELM2"/>
    <property type="match status" value="1"/>
</dbReference>
<keyword evidence="3" id="KW-0539">Nucleus</keyword>
<dbReference type="EMBL" id="DS268524">
    <property type="protein sequence ID" value="EFO85398.1"/>
    <property type="molecule type" value="Genomic_DNA"/>
</dbReference>
<dbReference type="PROSITE" id="PS51156">
    <property type="entry name" value="ELM2"/>
    <property type="match status" value="1"/>
</dbReference>
<dbReference type="InterPro" id="IPR051066">
    <property type="entry name" value="Trans_reg/Corepressor"/>
</dbReference>
<dbReference type="GO" id="GO:0006357">
    <property type="term" value="P:regulation of transcription by RNA polymerase II"/>
    <property type="evidence" value="ECO:0007669"/>
    <property type="project" value="TreeGrafter"/>
</dbReference>
<dbReference type="Gene3D" id="4.10.1240.50">
    <property type="match status" value="1"/>
</dbReference>
<sequence length="536" mass="63255">MFFFPIFKSQIFPSRSYTDAQQIISILRYSFDSDSRRLIQKTLGSQHHLNNRVSTNFNLEKMSKRQSKAVTPSQPSAKRARHVLGEQNTNQSVPRQKKAKRDEEHVETMSNASQFQQAQSTTLSEAEKKKNMGPKIKKGKIRVGVKFQAKIPTLLSTVPKQKYQDEKDREERIWSPYESDNKNVVEKKKLEKKFHDDVRDVYFMPIWRQFNGHILFEEALHHLMQNKYNMADSLDTIDEVLKRRPLVIKHARMAQTANLELYGVNEMVSMKDLQQKAVSYTKPSSSFYKFNVFYFQLPNFSLEEVHHYSFQYIRNFMFHNYWNFLCMCKDKLCTIVEFEPRIGCVNCSKNSRNPSANEKLCLICQTYTALTGKRRPARDVCFTAEEEKTIELWNTKERDVGRSLRRDQFEKLIKDEDMQRLRNLEITEEEKIILNFSDTETEQNYLRMNKKAKGKYLIDQLKPFKLPLFASCNCKGVKKRQDLIVKQELVLPDECFGKDYIMEFLGNFNPWFDLNEQLANQKDQEAIGTTQKKLKK</sequence>
<evidence type="ECO:0000313" key="6">
    <source>
        <dbReference type="EMBL" id="EFO85398.1"/>
    </source>
</evidence>
<dbReference type="InParanoid" id="E3N479"/>
<name>E3N479_CAERE</name>
<gene>
    <name evidence="6" type="ORF">CRE_23637</name>
</gene>
<dbReference type="HOGENOM" id="CLU_508304_0_0_1"/>
<feature type="region of interest" description="Disordered" evidence="4">
    <location>
        <begin position="61"/>
        <end position="132"/>
    </location>
</feature>
<evidence type="ECO:0000259" key="5">
    <source>
        <dbReference type="PROSITE" id="PS51156"/>
    </source>
</evidence>
<evidence type="ECO:0000256" key="1">
    <source>
        <dbReference type="ARBA" id="ARBA00023015"/>
    </source>
</evidence>
<feature type="compositionally biased region" description="Polar residues" evidence="4">
    <location>
        <begin position="108"/>
        <end position="124"/>
    </location>
</feature>
<dbReference type="PANTHER" id="PTHR16089:SF42">
    <property type="entry name" value="ELM2 DOMAIN-CONTAINING PROTEIN"/>
    <property type="match status" value="1"/>
</dbReference>
<reference evidence="6" key="1">
    <citation type="submission" date="2007-07" db="EMBL/GenBank/DDBJ databases">
        <title>PCAP assembly of the Caenorhabditis remanei genome.</title>
        <authorList>
            <consortium name="The Caenorhabditis remanei Sequencing Consortium"/>
            <person name="Wilson R.K."/>
        </authorList>
    </citation>
    <scope>NUCLEOTIDE SEQUENCE [LARGE SCALE GENOMIC DNA]</scope>
    <source>
        <strain evidence="6">PB4641</strain>
    </source>
</reference>